<dbReference type="PANTHER" id="PTHR40277">
    <property type="entry name" value="BLL5419 PROTEIN"/>
    <property type="match status" value="1"/>
</dbReference>
<dbReference type="Pfam" id="PF03706">
    <property type="entry name" value="LPG_synthase_TM"/>
    <property type="match status" value="1"/>
</dbReference>
<evidence type="ECO:0000256" key="1">
    <source>
        <dbReference type="ARBA" id="ARBA00004651"/>
    </source>
</evidence>
<dbReference type="AlphaFoldDB" id="A0A4U1BVS8"/>
<keyword evidence="4 6" id="KW-1133">Transmembrane helix</keyword>
<accession>A0A4U1BVS8</accession>
<reference evidence="7 8" key="1">
    <citation type="submission" date="2019-04" db="EMBL/GenBank/DDBJ databases">
        <title>Pedobacter sp. AR-3-17 sp. nov., isolated from Arctic soil.</title>
        <authorList>
            <person name="Dahal R.H."/>
            <person name="Kim D.-U."/>
        </authorList>
    </citation>
    <scope>NUCLEOTIDE SEQUENCE [LARGE SCALE GENOMIC DNA]</scope>
    <source>
        <strain evidence="7 8">AR-3-17</strain>
    </source>
</reference>
<comment type="caution">
    <text evidence="7">The sequence shown here is derived from an EMBL/GenBank/DDBJ whole genome shotgun (WGS) entry which is preliminary data.</text>
</comment>
<feature type="transmembrane region" description="Helical" evidence="6">
    <location>
        <begin position="100"/>
        <end position="123"/>
    </location>
</feature>
<dbReference type="EMBL" id="SWBP01000005">
    <property type="protein sequence ID" value="TKB96294.1"/>
    <property type="molecule type" value="Genomic_DNA"/>
</dbReference>
<keyword evidence="5 6" id="KW-0472">Membrane</keyword>
<keyword evidence="2" id="KW-1003">Cell membrane</keyword>
<keyword evidence="8" id="KW-1185">Reference proteome</keyword>
<gene>
    <name evidence="7" type="ORF">FA046_14005</name>
</gene>
<feature type="transmembrane region" description="Helical" evidence="6">
    <location>
        <begin position="144"/>
        <end position="163"/>
    </location>
</feature>
<feature type="transmembrane region" description="Helical" evidence="6">
    <location>
        <begin position="59"/>
        <end position="80"/>
    </location>
</feature>
<feature type="transmembrane region" description="Helical" evidence="6">
    <location>
        <begin position="27"/>
        <end position="47"/>
    </location>
</feature>
<organism evidence="7 8">
    <name type="scientific">Pedobacter cryophilus</name>
    <dbReference type="NCBI Taxonomy" id="2571271"/>
    <lineage>
        <taxon>Bacteria</taxon>
        <taxon>Pseudomonadati</taxon>
        <taxon>Bacteroidota</taxon>
        <taxon>Sphingobacteriia</taxon>
        <taxon>Sphingobacteriales</taxon>
        <taxon>Sphingobacteriaceae</taxon>
        <taxon>Pedobacter</taxon>
    </lineage>
</organism>
<comment type="subcellular location">
    <subcellularLocation>
        <location evidence="1">Cell membrane</location>
        <topology evidence="1">Multi-pass membrane protein</topology>
    </subcellularLocation>
</comment>
<dbReference type="NCBIfam" id="TIGR00374">
    <property type="entry name" value="flippase-like domain"/>
    <property type="match status" value="1"/>
</dbReference>
<evidence type="ECO:0000256" key="3">
    <source>
        <dbReference type="ARBA" id="ARBA00022692"/>
    </source>
</evidence>
<sequence length="305" mass="34616">MNLKGRNLTKSGKLINLLMMNKNWLKFTLKIIISAICLYYVFTKIDFIPFFNLLKTVRIFWLALATIFFILSKIIGAFRLNIYLKNAEINLTEKENLKLYWLGMFYNLFLPGGIGGDAYKIILLKKHFNKSYKTISTAVLLDRISGLVALIGLAIISACFIPLSKWYLILVIISFFSGYTVYRFILFRYFATHRQNILKTDLLGLMVQLSQGFSIICIAFALSTAQNFAVLLVIFYISSLSTLLPLSVGGLGAREIIFLFSAKYLGIPQEVSVSISLVFYMISALVSLVGVYFVFGRMFSDKVDD</sequence>
<dbReference type="InterPro" id="IPR022791">
    <property type="entry name" value="L-PG_synthase/AglD"/>
</dbReference>
<keyword evidence="3 6" id="KW-0812">Transmembrane</keyword>
<dbReference type="OrthoDB" id="1123508at2"/>
<evidence type="ECO:0000256" key="6">
    <source>
        <dbReference type="SAM" id="Phobius"/>
    </source>
</evidence>
<dbReference type="GO" id="GO:0005886">
    <property type="term" value="C:plasma membrane"/>
    <property type="evidence" value="ECO:0007669"/>
    <property type="project" value="UniProtKB-SubCell"/>
</dbReference>
<proteinExistence type="predicted"/>
<feature type="transmembrane region" description="Helical" evidence="6">
    <location>
        <begin position="228"/>
        <end position="252"/>
    </location>
</feature>
<evidence type="ECO:0000313" key="8">
    <source>
        <dbReference type="Proteomes" id="UP000308181"/>
    </source>
</evidence>
<evidence type="ECO:0000256" key="5">
    <source>
        <dbReference type="ARBA" id="ARBA00023136"/>
    </source>
</evidence>
<dbReference type="Proteomes" id="UP000308181">
    <property type="component" value="Unassembled WGS sequence"/>
</dbReference>
<feature type="transmembrane region" description="Helical" evidence="6">
    <location>
        <begin position="273"/>
        <end position="295"/>
    </location>
</feature>
<name>A0A4U1BVS8_9SPHI</name>
<protein>
    <submittedName>
        <fullName evidence="7">Flippase-like domain-containing protein</fullName>
    </submittedName>
</protein>
<evidence type="ECO:0000313" key="7">
    <source>
        <dbReference type="EMBL" id="TKB96294.1"/>
    </source>
</evidence>
<feature type="transmembrane region" description="Helical" evidence="6">
    <location>
        <begin position="202"/>
        <end position="222"/>
    </location>
</feature>
<evidence type="ECO:0000256" key="2">
    <source>
        <dbReference type="ARBA" id="ARBA00022475"/>
    </source>
</evidence>
<feature type="transmembrane region" description="Helical" evidence="6">
    <location>
        <begin position="169"/>
        <end position="190"/>
    </location>
</feature>
<evidence type="ECO:0000256" key="4">
    <source>
        <dbReference type="ARBA" id="ARBA00022989"/>
    </source>
</evidence>
<dbReference type="PANTHER" id="PTHR40277:SF1">
    <property type="entry name" value="BLL5419 PROTEIN"/>
    <property type="match status" value="1"/>
</dbReference>